<reference evidence="2" key="1">
    <citation type="submission" date="2016-07" db="EMBL/GenBank/DDBJ databases">
        <authorList>
            <person name="Florea S."/>
            <person name="Webb J.S."/>
            <person name="Jaromczyk J."/>
            <person name="Schardl C.L."/>
        </authorList>
    </citation>
    <scope>NUCLEOTIDE SEQUENCE [LARGE SCALE GENOMIC DNA]</scope>
    <source>
        <strain evidence="2">CY1</strain>
    </source>
</reference>
<evidence type="ECO:0000313" key="2">
    <source>
        <dbReference type="Proteomes" id="UP000190626"/>
    </source>
</evidence>
<proteinExistence type="predicted"/>
<evidence type="ECO:0000313" key="1">
    <source>
        <dbReference type="EMBL" id="OPH48653.1"/>
    </source>
</evidence>
<evidence type="ECO:0008006" key="3">
    <source>
        <dbReference type="Google" id="ProtNLM"/>
    </source>
</evidence>
<dbReference type="STRING" id="1469647.BC351_09370"/>
<comment type="caution">
    <text evidence="1">The sequence shown here is derived from an EMBL/GenBank/DDBJ whole genome shotgun (WGS) entry which is preliminary data.</text>
</comment>
<sequence>MPPSAAVMSMDDILKLWKDGDDKALLEFVKTLQWDDDYFKGMQTDRDAAMAEKIEGYLNGDKKETYMIALGASHFSGDSGLVAMLEKQGFKVVKQ</sequence>
<gene>
    <name evidence="1" type="ORF">BC351_09370</name>
</gene>
<organism evidence="1 2">
    <name type="scientific">Paenibacillus ferrarius</name>
    <dbReference type="NCBI Taxonomy" id="1469647"/>
    <lineage>
        <taxon>Bacteria</taxon>
        <taxon>Bacillati</taxon>
        <taxon>Bacillota</taxon>
        <taxon>Bacilli</taxon>
        <taxon>Bacillales</taxon>
        <taxon>Paenibacillaceae</taxon>
        <taxon>Paenibacillus</taxon>
    </lineage>
</organism>
<accession>A0A1V4HB77</accession>
<protein>
    <recommendedName>
        <fullName evidence="3">TraB/GumN family protein</fullName>
    </recommendedName>
</protein>
<dbReference type="AlphaFoldDB" id="A0A1V4HB77"/>
<name>A0A1V4HB77_9BACL</name>
<dbReference type="CDD" id="cd14789">
    <property type="entry name" value="Tiki"/>
    <property type="match status" value="1"/>
</dbReference>
<dbReference type="InterPro" id="IPR002816">
    <property type="entry name" value="TraB/PrgY/GumN_fam"/>
</dbReference>
<dbReference type="Pfam" id="PF01963">
    <property type="entry name" value="TraB_PrgY_gumN"/>
    <property type="match status" value="1"/>
</dbReference>
<dbReference type="Proteomes" id="UP000190626">
    <property type="component" value="Unassembled WGS sequence"/>
</dbReference>
<keyword evidence="2" id="KW-1185">Reference proteome</keyword>
<dbReference type="EMBL" id="MBTG01000045">
    <property type="protein sequence ID" value="OPH48653.1"/>
    <property type="molecule type" value="Genomic_DNA"/>
</dbReference>